<dbReference type="PANTHER" id="PTHR14097:SF7">
    <property type="entry name" value="OXIDOREDUCTASE HTATIP2"/>
    <property type="match status" value="1"/>
</dbReference>
<dbReference type="EMBL" id="JANATA010000019">
    <property type="protein sequence ID" value="MCP3429351.1"/>
    <property type="molecule type" value="Genomic_DNA"/>
</dbReference>
<dbReference type="Proteomes" id="UP001165413">
    <property type="component" value="Unassembled WGS sequence"/>
</dbReference>
<dbReference type="PANTHER" id="PTHR14097">
    <property type="entry name" value="OXIDOREDUCTASE HTATIP2"/>
    <property type="match status" value="1"/>
</dbReference>
<dbReference type="SUPFAM" id="SSF51735">
    <property type="entry name" value="NAD(P)-binding Rossmann-fold domains"/>
    <property type="match status" value="1"/>
</dbReference>
<protein>
    <submittedName>
        <fullName evidence="2">NAD(P)H-binding protein</fullName>
    </submittedName>
</protein>
<proteinExistence type="predicted"/>
<comment type="caution">
    <text evidence="2">The sequence shown here is derived from an EMBL/GenBank/DDBJ whole genome shotgun (WGS) entry which is preliminary data.</text>
</comment>
<dbReference type="Gene3D" id="3.40.50.720">
    <property type="entry name" value="NAD(P)-binding Rossmann-like Domain"/>
    <property type="match status" value="1"/>
</dbReference>
<sequence>MVSPQKTATVIGATGLVGRSLVQQLLVSPEYSQVTCLVRRPLGNNEFHDPEKKLQPLVIDFDYLQDYQGYFSVNHVFCCLGTTIKKAGSKSAFRYVDFQLVHVCAQLARAQRAQGFVWISSVGANKHSKNFYLKVKGELEASIFTMPQLEYAAAVRPSLLIGSRKEYRRGERFGLKLSRLIPFIFVGPLKKYKPVHADYVAQQMIQLQPE</sequence>
<organism evidence="2 3">
    <name type="scientific">Opacimonas viscosa</name>
    <dbReference type="NCBI Taxonomy" id="2961944"/>
    <lineage>
        <taxon>Bacteria</taxon>
        <taxon>Pseudomonadati</taxon>
        <taxon>Pseudomonadota</taxon>
        <taxon>Gammaproteobacteria</taxon>
        <taxon>Alteromonadales</taxon>
        <taxon>Alteromonadaceae</taxon>
        <taxon>Opacimonas</taxon>
    </lineage>
</organism>
<reference evidence="2" key="1">
    <citation type="submission" date="2022-07" db="EMBL/GenBank/DDBJ databases">
        <title>Characterization of the Novel Bacterium Alteromonas immobilis LMIT006 and Alteromonas gregis LMIT007.</title>
        <authorList>
            <person name="Lin X."/>
        </authorList>
    </citation>
    <scope>NUCLEOTIDE SEQUENCE</scope>
    <source>
        <strain evidence="2">LMIT007</strain>
    </source>
</reference>
<gene>
    <name evidence="2" type="ORF">NLF92_10375</name>
</gene>
<evidence type="ECO:0000313" key="2">
    <source>
        <dbReference type="EMBL" id="MCP3429351.1"/>
    </source>
</evidence>
<evidence type="ECO:0000259" key="1">
    <source>
        <dbReference type="Pfam" id="PF13460"/>
    </source>
</evidence>
<evidence type="ECO:0000313" key="3">
    <source>
        <dbReference type="Proteomes" id="UP001165413"/>
    </source>
</evidence>
<dbReference type="InterPro" id="IPR036291">
    <property type="entry name" value="NAD(P)-bd_dom_sf"/>
</dbReference>
<dbReference type="AlphaFoldDB" id="A0AA41X4K2"/>
<accession>A0AA41X4K2</accession>
<dbReference type="Pfam" id="PF13460">
    <property type="entry name" value="NAD_binding_10"/>
    <property type="match status" value="1"/>
</dbReference>
<feature type="domain" description="NAD(P)-binding" evidence="1">
    <location>
        <begin position="12"/>
        <end position="132"/>
    </location>
</feature>
<dbReference type="InterPro" id="IPR016040">
    <property type="entry name" value="NAD(P)-bd_dom"/>
</dbReference>
<dbReference type="RefSeq" id="WP_254101570.1">
    <property type="nucleotide sequence ID" value="NZ_JANATA010000019.1"/>
</dbReference>
<name>A0AA41X4K2_9ALTE</name>
<keyword evidence="3" id="KW-1185">Reference proteome</keyword>